<keyword evidence="7 12" id="KW-0479">Metal-binding</keyword>
<evidence type="ECO:0000256" key="11">
    <source>
        <dbReference type="ARBA" id="ARBA00023163"/>
    </source>
</evidence>
<dbReference type="GO" id="GO:0003700">
    <property type="term" value="F:DNA-binding transcription factor activity"/>
    <property type="evidence" value="ECO:0007669"/>
    <property type="project" value="InterPro"/>
</dbReference>
<evidence type="ECO:0000256" key="9">
    <source>
        <dbReference type="ARBA" id="ARBA00023015"/>
    </source>
</evidence>
<feature type="binding site" evidence="13">
    <location>
        <position position="116"/>
    </location>
    <ligand>
        <name>Fe cation</name>
        <dbReference type="ChEBI" id="CHEBI:24875"/>
    </ligand>
</feature>
<keyword evidence="11" id="KW-0804">Transcription</keyword>
<keyword evidence="5" id="KW-0963">Cytoplasm</keyword>
<dbReference type="CDD" id="cd07153">
    <property type="entry name" value="Fur_like"/>
    <property type="match status" value="1"/>
</dbReference>
<protein>
    <recommendedName>
        <fullName evidence="4">Ferric uptake regulation protein</fullName>
    </recommendedName>
</protein>
<dbReference type="InterPro" id="IPR036388">
    <property type="entry name" value="WH-like_DNA-bd_sf"/>
</dbReference>
<comment type="subunit">
    <text evidence="3">Homodimer.</text>
</comment>
<dbReference type="GO" id="GO:0045892">
    <property type="term" value="P:negative regulation of DNA-templated transcription"/>
    <property type="evidence" value="ECO:0007669"/>
    <property type="project" value="TreeGrafter"/>
</dbReference>
<feature type="binding site" evidence="12">
    <location>
        <position position="104"/>
    </location>
    <ligand>
        <name>Zn(2+)</name>
        <dbReference type="ChEBI" id="CHEBI:29105"/>
    </ligand>
</feature>
<keyword evidence="9" id="KW-0805">Transcription regulation</keyword>
<dbReference type="Proteomes" id="UP000078390">
    <property type="component" value="Unassembled WGS sequence"/>
</dbReference>
<keyword evidence="15" id="KW-1185">Reference proteome</keyword>
<comment type="caution">
    <text evidence="14">The sequence shown here is derived from an EMBL/GenBank/DDBJ whole genome shotgun (WGS) entry which is preliminary data.</text>
</comment>
<evidence type="ECO:0000256" key="2">
    <source>
        <dbReference type="ARBA" id="ARBA00007957"/>
    </source>
</evidence>
<keyword evidence="13" id="KW-0408">Iron</keyword>
<sequence length="150" mass="18118">MEKLQTSELDIFRNFIKKKGLRYTPEREIILREIFNIHDHFDVDELYLRLRNKGHRISKASIYRTIPLLIECGLVQEVYHEDGHMHYEHIYGHEPHAHFRCLSCRRVEEFRDERLEEVSREYAEKYGIEVKMSRFEILGYCANCKGKEEG</sequence>
<evidence type="ECO:0000256" key="4">
    <source>
        <dbReference type="ARBA" id="ARBA00020910"/>
    </source>
</evidence>
<dbReference type="PANTHER" id="PTHR33202">
    <property type="entry name" value="ZINC UPTAKE REGULATION PROTEIN"/>
    <property type="match status" value="1"/>
</dbReference>
<comment type="cofactor">
    <cofactor evidence="13">
        <name>Mn(2+)</name>
        <dbReference type="ChEBI" id="CHEBI:29035"/>
    </cofactor>
    <cofactor evidence="13">
        <name>Fe(2+)</name>
        <dbReference type="ChEBI" id="CHEBI:29033"/>
    </cofactor>
    <text evidence="13">Binds 1 Mn(2+) or Fe(2+) ion per subunit.</text>
</comment>
<dbReference type="InterPro" id="IPR043135">
    <property type="entry name" value="Fur_C"/>
</dbReference>
<evidence type="ECO:0000256" key="3">
    <source>
        <dbReference type="ARBA" id="ARBA00011738"/>
    </source>
</evidence>
<evidence type="ECO:0000256" key="13">
    <source>
        <dbReference type="PIRSR" id="PIRSR602481-2"/>
    </source>
</evidence>
<evidence type="ECO:0000256" key="6">
    <source>
        <dbReference type="ARBA" id="ARBA00022491"/>
    </source>
</evidence>
<evidence type="ECO:0000313" key="15">
    <source>
        <dbReference type="Proteomes" id="UP000078390"/>
    </source>
</evidence>
<dbReference type="Gene3D" id="3.30.1490.190">
    <property type="match status" value="1"/>
</dbReference>
<keyword evidence="6" id="KW-0678">Repressor</keyword>
<evidence type="ECO:0000256" key="5">
    <source>
        <dbReference type="ARBA" id="ARBA00022490"/>
    </source>
</evidence>
<dbReference type="InterPro" id="IPR036390">
    <property type="entry name" value="WH_DNA-bd_sf"/>
</dbReference>
<dbReference type="EMBL" id="LWLG01000008">
    <property type="protein sequence ID" value="OAQ20661.1"/>
    <property type="molecule type" value="Genomic_DNA"/>
</dbReference>
<dbReference type="STRING" id="999894.TDIS_1276"/>
<evidence type="ECO:0000256" key="10">
    <source>
        <dbReference type="ARBA" id="ARBA00023125"/>
    </source>
</evidence>
<gene>
    <name evidence="14" type="ORF">TDIS_1276</name>
</gene>
<name>A0A179D4C8_9BACT</name>
<dbReference type="AlphaFoldDB" id="A0A179D4C8"/>
<dbReference type="GO" id="GO:0000976">
    <property type="term" value="F:transcription cis-regulatory region binding"/>
    <property type="evidence" value="ECO:0007669"/>
    <property type="project" value="TreeGrafter"/>
</dbReference>
<comment type="cofactor">
    <cofactor evidence="12">
        <name>Zn(2+)</name>
        <dbReference type="ChEBI" id="CHEBI:29105"/>
    </cofactor>
    <text evidence="12">Binds 1 zinc ion per subunit.</text>
</comment>
<keyword evidence="10" id="KW-0238">DNA-binding</keyword>
<comment type="similarity">
    <text evidence="2">Belongs to the Fur family.</text>
</comment>
<reference evidence="14 15" key="1">
    <citation type="submission" date="2016-04" db="EMBL/GenBank/DDBJ databases">
        <title>Genome analysis of Thermosulfurimonas dismutans, the first thermophilic sulfur-disproportionating bacterium of the phylum Thermodesulfobacteria.</title>
        <authorList>
            <person name="Mardanov A.V."/>
            <person name="Beletsky A.V."/>
            <person name="Kadnikov V.V."/>
            <person name="Slobodkin A.I."/>
            <person name="Ravin N.V."/>
        </authorList>
    </citation>
    <scope>NUCLEOTIDE SEQUENCE [LARGE SCALE GENOMIC DNA]</scope>
    <source>
        <strain evidence="14 15">S95</strain>
    </source>
</reference>
<dbReference type="GO" id="GO:0008270">
    <property type="term" value="F:zinc ion binding"/>
    <property type="evidence" value="ECO:0007669"/>
    <property type="project" value="TreeGrafter"/>
</dbReference>
<dbReference type="GO" id="GO:1900376">
    <property type="term" value="P:regulation of secondary metabolite biosynthetic process"/>
    <property type="evidence" value="ECO:0007669"/>
    <property type="project" value="TreeGrafter"/>
</dbReference>
<feature type="binding site" evidence="12">
    <location>
        <position position="101"/>
    </location>
    <ligand>
        <name>Zn(2+)</name>
        <dbReference type="ChEBI" id="CHEBI:29105"/>
    </ligand>
</feature>
<dbReference type="PANTHER" id="PTHR33202:SF2">
    <property type="entry name" value="FERRIC UPTAKE REGULATION PROTEIN"/>
    <property type="match status" value="1"/>
</dbReference>
<evidence type="ECO:0000256" key="8">
    <source>
        <dbReference type="ARBA" id="ARBA00022833"/>
    </source>
</evidence>
<dbReference type="OrthoDB" id="8659436at2"/>
<feature type="binding site" evidence="12">
    <location>
        <position position="141"/>
    </location>
    <ligand>
        <name>Zn(2+)</name>
        <dbReference type="ChEBI" id="CHEBI:29105"/>
    </ligand>
</feature>
<evidence type="ECO:0000256" key="12">
    <source>
        <dbReference type="PIRSR" id="PIRSR602481-1"/>
    </source>
</evidence>
<evidence type="ECO:0000313" key="14">
    <source>
        <dbReference type="EMBL" id="OAQ20661.1"/>
    </source>
</evidence>
<feature type="binding site" evidence="12">
    <location>
        <position position="144"/>
    </location>
    <ligand>
        <name>Zn(2+)</name>
        <dbReference type="ChEBI" id="CHEBI:29105"/>
    </ligand>
</feature>
<dbReference type="SUPFAM" id="SSF46785">
    <property type="entry name" value="Winged helix' DNA-binding domain"/>
    <property type="match status" value="1"/>
</dbReference>
<organism evidence="14 15">
    <name type="scientific">Thermosulfurimonas dismutans</name>
    <dbReference type="NCBI Taxonomy" id="999894"/>
    <lineage>
        <taxon>Bacteria</taxon>
        <taxon>Pseudomonadati</taxon>
        <taxon>Thermodesulfobacteriota</taxon>
        <taxon>Thermodesulfobacteria</taxon>
        <taxon>Thermodesulfobacteriales</taxon>
        <taxon>Thermodesulfobacteriaceae</taxon>
        <taxon>Thermosulfurimonas</taxon>
    </lineage>
</organism>
<evidence type="ECO:0000256" key="7">
    <source>
        <dbReference type="ARBA" id="ARBA00022723"/>
    </source>
</evidence>
<proteinExistence type="inferred from homology"/>
<evidence type="ECO:0000256" key="1">
    <source>
        <dbReference type="ARBA" id="ARBA00004496"/>
    </source>
</evidence>
<dbReference type="RefSeq" id="WP_068670466.1">
    <property type="nucleotide sequence ID" value="NZ_LWLG01000008.1"/>
</dbReference>
<dbReference type="InterPro" id="IPR002481">
    <property type="entry name" value="FUR"/>
</dbReference>
<keyword evidence="8 12" id="KW-0862">Zinc</keyword>
<dbReference type="Gene3D" id="1.10.10.10">
    <property type="entry name" value="Winged helix-like DNA-binding domain superfamily/Winged helix DNA-binding domain"/>
    <property type="match status" value="1"/>
</dbReference>
<dbReference type="GO" id="GO:0005829">
    <property type="term" value="C:cytosol"/>
    <property type="evidence" value="ECO:0007669"/>
    <property type="project" value="TreeGrafter"/>
</dbReference>
<accession>A0A179D4C8</accession>
<dbReference type="Pfam" id="PF01475">
    <property type="entry name" value="FUR"/>
    <property type="match status" value="1"/>
</dbReference>
<comment type="subcellular location">
    <subcellularLocation>
        <location evidence="1">Cytoplasm</location>
    </subcellularLocation>
</comment>